<dbReference type="EMBL" id="WIGM01000864">
    <property type="protein sequence ID" value="KAF6810147.1"/>
    <property type="molecule type" value="Genomic_DNA"/>
</dbReference>
<keyword evidence="1" id="KW-0732">Signal</keyword>
<sequence>MKTSTALRDAALLAAAAASTASAASIARRADVSACKLPANSSAFFSSGFGVDVDCAPSTGAVNALMLFIDFPDQTATEASPQELYDYFFPDATKWFDASSYGKLSLNITTDTTRFLRMPKPAPEYQFERGLTAELHQVYVKDALEEWLRVTNTSVPGVNSTVRPLTDVLYVIPTRNAKAVTFSATLTTSVYTYDVNYIARKAVTQGFDTYDWWGYKALNHETGHAFCLPDLYPLPTGDTGMYTGNWDMMAKVNARSPDYFAWNKWRLGWLADDQVDCVAPADAGVGNASLSSTHKLTPLETAGGVKAVVVKQSERAALVAEVRAKGGADEFACTTGVRLYTVSTDKATGEGPIRVLVANPGGWGSAACASDEFDNAPLTLGGEGASSYTDEGWGVTVTVVEQDGDDYTIRVDVK</sequence>
<proteinExistence type="predicted"/>
<evidence type="ECO:0000313" key="3">
    <source>
        <dbReference type="Proteomes" id="UP000639643"/>
    </source>
</evidence>
<dbReference type="Proteomes" id="UP000639643">
    <property type="component" value="Unassembled WGS sequence"/>
</dbReference>
<dbReference type="PANTHER" id="PTHR41775:SF1">
    <property type="entry name" value="PEPTIDASE M6-LIKE DOMAIN-CONTAINING PROTEIN"/>
    <property type="match status" value="1"/>
</dbReference>
<gene>
    <name evidence="2" type="ORF">CMUS01_13528</name>
</gene>
<keyword evidence="3" id="KW-1185">Reference proteome</keyword>
<reference evidence="2" key="1">
    <citation type="journal article" date="2020" name="Phytopathology">
        <title>Genome Sequence Resources of Colletotrichum truncatum, C. plurivorum, C. musicola, and C. sojae: Four Species Pathogenic to Soybean (Glycine max).</title>
        <authorList>
            <person name="Rogerio F."/>
            <person name="Boufleur T.R."/>
            <person name="Ciampi-Guillardi M."/>
            <person name="Sukno S.A."/>
            <person name="Thon M.R."/>
            <person name="Massola Junior N.S."/>
            <person name="Baroncelli R."/>
        </authorList>
    </citation>
    <scope>NUCLEOTIDE SEQUENCE</scope>
    <source>
        <strain evidence="2">LFN0074</strain>
    </source>
</reference>
<dbReference type="OrthoDB" id="3941110at2759"/>
<evidence type="ECO:0000256" key="1">
    <source>
        <dbReference type="SAM" id="SignalP"/>
    </source>
</evidence>
<comment type="caution">
    <text evidence="2">The sequence shown here is derived from an EMBL/GenBank/DDBJ whole genome shotgun (WGS) entry which is preliminary data.</text>
</comment>
<feature type="signal peptide" evidence="1">
    <location>
        <begin position="1"/>
        <end position="23"/>
    </location>
</feature>
<evidence type="ECO:0000313" key="2">
    <source>
        <dbReference type="EMBL" id="KAF6810147.1"/>
    </source>
</evidence>
<feature type="chain" id="PRO_5034380959" evidence="1">
    <location>
        <begin position="24"/>
        <end position="414"/>
    </location>
</feature>
<dbReference type="AlphaFoldDB" id="A0A8H6JBR2"/>
<dbReference type="GO" id="GO:0008233">
    <property type="term" value="F:peptidase activity"/>
    <property type="evidence" value="ECO:0007669"/>
    <property type="project" value="InterPro"/>
</dbReference>
<dbReference type="GO" id="GO:0006508">
    <property type="term" value="P:proteolysis"/>
    <property type="evidence" value="ECO:0007669"/>
    <property type="project" value="InterPro"/>
</dbReference>
<name>A0A8H6JBR2_9PEZI</name>
<accession>A0A8H6JBR2</accession>
<organism evidence="2 3">
    <name type="scientific">Colletotrichum musicola</name>
    <dbReference type="NCBI Taxonomy" id="2175873"/>
    <lineage>
        <taxon>Eukaryota</taxon>
        <taxon>Fungi</taxon>
        <taxon>Dikarya</taxon>
        <taxon>Ascomycota</taxon>
        <taxon>Pezizomycotina</taxon>
        <taxon>Sordariomycetes</taxon>
        <taxon>Hypocreomycetidae</taxon>
        <taxon>Glomerellales</taxon>
        <taxon>Glomerellaceae</taxon>
        <taxon>Colletotrichum</taxon>
        <taxon>Colletotrichum orchidearum species complex</taxon>
    </lineage>
</organism>
<dbReference type="NCBIfam" id="TIGR03296">
    <property type="entry name" value="M6dom_TIGR03296"/>
    <property type="match status" value="1"/>
</dbReference>
<dbReference type="PANTHER" id="PTHR41775">
    <property type="entry name" value="SECRETED PROTEIN-RELATED"/>
    <property type="match status" value="1"/>
</dbReference>
<protein>
    <submittedName>
        <fullName evidence="2">Secreted protein</fullName>
    </submittedName>
</protein>
<dbReference type="InterPro" id="IPR008757">
    <property type="entry name" value="Peptidase_M6-like_domain"/>
</dbReference>